<proteinExistence type="predicted"/>
<evidence type="ECO:0000259" key="1">
    <source>
        <dbReference type="Pfam" id="PF13340"/>
    </source>
</evidence>
<name>A0A6J4QTF3_9ACTN</name>
<dbReference type="InterPro" id="IPR025161">
    <property type="entry name" value="IS402-like_dom"/>
</dbReference>
<gene>
    <name evidence="2" type="ORF">AVDCRST_MAG28-952</name>
</gene>
<reference evidence="2" key="1">
    <citation type="submission" date="2020-02" db="EMBL/GenBank/DDBJ databases">
        <authorList>
            <person name="Meier V. D."/>
        </authorList>
    </citation>
    <scope>NUCLEOTIDE SEQUENCE</scope>
    <source>
        <strain evidence="2">AVDCRST_MAG28</strain>
    </source>
</reference>
<protein>
    <recommendedName>
        <fullName evidence="1">Insertion element IS402-like domain-containing protein</fullName>
    </recommendedName>
</protein>
<dbReference type="EMBL" id="CADCVE010000022">
    <property type="protein sequence ID" value="CAA9446839.1"/>
    <property type="molecule type" value="Genomic_DNA"/>
</dbReference>
<evidence type="ECO:0000313" key="2">
    <source>
        <dbReference type="EMBL" id="CAA9446839.1"/>
    </source>
</evidence>
<dbReference type="Pfam" id="PF13340">
    <property type="entry name" value="DUF4096"/>
    <property type="match status" value="1"/>
</dbReference>
<sequence>MPALQPYFIEPIWQQLRALLPERETNHPLGCHRLRISDRTVFEKLVQVLVFGCAYERIADKRCSATTLRRRHYERRDGGHVDERPAA</sequence>
<dbReference type="AlphaFoldDB" id="A0A6J4QTF3"/>
<organism evidence="2">
    <name type="scientific">uncultured Rubrobacteraceae bacterium</name>
    <dbReference type="NCBI Taxonomy" id="349277"/>
    <lineage>
        <taxon>Bacteria</taxon>
        <taxon>Bacillati</taxon>
        <taxon>Actinomycetota</taxon>
        <taxon>Rubrobacteria</taxon>
        <taxon>Rubrobacterales</taxon>
        <taxon>Rubrobacteraceae</taxon>
        <taxon>environmental samples</taxon>
    </lineage>
</organism>
<feature type="domain" description="Insertion element IS402-like" evidence="1">
    <location>
        <begin position="13"/>
        <end position="82"/>
    </location>
</feature>
<accession>A0A6J4QTF3</accession>